<dbReference type="SUPFAM" id="SSF57959">
    <property type="entry name" value="Leucine zipper domain"/>
    <property type="match status" value="1"/>
</dbReference>
<dbReference type="Gene3D" id="1.20.5.170">
    <property type="match status" value="1"/>
</dbReference>
<comment type="subcellular location">
    <subcellularLocation>
        <location evidence="1">Nucleus</location>
    </subcellularLocation>
</comment>
<keyword evidence="3" id="KW-0804">Transcription</keyword>
<evidence type="ECO:0000313" key="7">
    <source>
        <dbReference type="EMBL" id="SMN17858.1"/>
    </source>
</evidence>
<dbReference type="CDD" id="cd14688">
    <property type="entry name" value="bZIP_YAP"/>
    <property type="match status" value="1"/>
</dbReference>
<evidence type="ECO:0000256" key="1">
    <source>
        <dbReference type="ARBA" id="ARBA00004123"/>
    </source>
</evidence>
<reference evidence="7 8" key="1">
    <citation type="submission" date="2017-04" db="EMBL/GenBank/DDBJ databases">
        <authorList>
            <person name="Afonso C.L."/>
            <person name="Miller P.J."/>
            <person name="Scott M.A."/>
            <person name="Spackman E."/>
            <person name="Goraichik I."/>
            <person name="Dimitrov K.M."/>
            <person name="Suarez D.L."/>
            <person name="Swayne D.E."/>
        </authorList>
    </citation>
    <scope>NUCLEOTIDE SEQUENCE [LARGE SCALE GENOMIC DNA]</scope>
</reference>
<dbReference type="Proteomes" id="UP000196158">
    <property type="component" value="Unassembled WGS sequence"/>
</dbReference>
<dbReference type="Pfam" id="PF00170">
    <property type="entry name" value="bZIP_1"/>
    <property type="match status" value="1"/>
</dbReference>
<dbReference type="InterPro" id="IPR046347">
    <property type="entry name" value="bZIP_sf"/>
</dbReference>
<dbReference type="GO" id="GO:0000976">
    <property type="term" value="F:transcription cis-regulatory region binding"/>
    <property type="evidence" value="ECO:0007669"/>
    <property type="project" value="InterPro"/>
</dbReference>
<dbReference type="AlphaFoldDB" id="A0A1X7QWQ5"/>
<feature type="compositionally biased region" description="Polar residues" evidence="5">
    <location>
        <begin position="100"/>
        <end position="109"/>
    </location>
</feature>
<name>A0A1X7QWQ5_9SACH</name>
<keyword evidence="8" id="KW-1185">Reference proteome</keyword>
<organism evidence="7 8">
    <name type="scientific">Maudiozyma saulgeensis</name>
    <dbReference type="NCBI Taxonomy" id="1789683"/>
    <lineage>
        <taxon>Eukaryota</taxon>
        <taxon>Fungi</taxon>
        <taxon>Dikarya</taxon>
        <taxon>Ascomycota</taxon>
        <taxon>Saccharomycotina</taxon>
        <taxon>Saccharomycetes</taxon>
        <taxon>Saccharomycetales</taxon>
        <taxon>Saccharomycetaceae</taxon>
        <taxon>Maudiozyma</taxon>
    </lineage>
</organism>
<dbReference type="PROSITE" id="PS00036">
    <property type="entry name" value="BZIP_BASIC"/>
    <property type="match status" value="1"/>
</dbReference>
<evidence type="ECO:0000259" key="6">
    <source>
        <dbReference type="PROSITE" id="PS00036"/>
    </source>
</evidence>
<dbReference type="InterPro" id="IPR004827">
    <property type="entry name" value="bZIP"/>
</dbReference>
<feature type="region of interest" description="Disordered" evidence="5">
    <location>
        <begin position="98"/>
        <end position="168"/>
    </location>
</feature>
<accession>A0A1X7QWQ5</accession>
<dbReference type="PANTHER" id="PTHR40621:SF6">
    <property type="entry name" value="AP-1-LIKE TRANSCRIPTION FACTOR YAP1-RELATED"/>
    <property type="match status" value="1"/>
</dbReference>
<feature type="compositionally biased region" description="Low complexity" evidence="5">
    <location>
        <begin position="143"/>
        <end position="152"/>
    </location>
</feature>
<evidence type="ECO:0000256" key="4">
    <source>
        <dbReference type="ARBA" id="ARBA00023242"/>
    </source>
</evidence>
<dbReference type="PANTHER" id="PTHR40621">
    <property type="entry name" value="TRANSCRIPTION FACTOR KAPC-RELATED"/>
    <property type="match status" value="1"/>
</dbReference>
<evidence type="ECO:0000313" key="8">
    <source>
        <dbReference type="Proteomes" id="UP000196158"/>
    </source>
</evidence>
<dbReference type="EMBL" id="FXLY01000002">
    <property type="protein sequence ID" value="SMN17858.1"/>
    <property type="molecule type" value="Genomic_DNA"/>
</dbReference>
<evidence type="ECO:0000256" key="2">
    <source>
        <dbReference type="ARBA" id="ARBA00023015"/>
    </source>
</evidence>
<protein>
    <submittedName>
        <fullName evidence="7">Similar to Saccharomyces cerevisiae YDR259C YAP6 Putative basic leucine zipper (BZIP) transcription factor</fullName>
    </submittedName>
</protein>
<dbReference type="InterPro" id="IPR050936">
    <property type="entry name" value="AP-1-like"/>
</dbReference>
<feature type="domain" description="BZIP" evidence="6">
    <location>
        <begin position="268"/>
        <end position="283"/>
    </location>
</feature>
<evidence type="ECO:0000256" key="5">
    <source>
        <dbReference type="SAM" id="MobiDB-lite"/>
    </source>
</evidence>
<dbReference type="GO" id="GO:0001228">
    <property type="term" value="F:DNA-binding transcription activator activity, RNA polymerase II-specific"/>
    <property type="evidence" value="ECO:0007669"/>
    <property type="project" value="TreeGrafter"/>
</dbReference>
<dbReference type="STRING" id="1789683.A0A1X7QWQ5"/>
<dbReference type="OrthoDB" id="2593073at2759"/>
<sequence length="323" mass="36345">MNSYIMTNQPIIFKDSQQSNKDNLKLIQPLVNNNNNNTNNQIKYSNVPMTRRNYTYMANVNVPSVTHIIAPANQPHLPTFNNNGNYISTKLPRVLPPPNTSYYTSTVHQNNNNNNITPITSSSSSSGNSDVGTPNIIQRRKSLLSGNDSSSSPVYNGDSISPSLPPFKSFDSTRRHSVSLAVLDDPIQQLRQSQQQQQSTMGVIVKDENNNLIVPLVQMQQERLSVPNIKTESEILLPNDIALHNVGERYNDKGELIGRSGKVLRDTKRAAQNRCAQKAFRIRREKYIKNLEIKSKQFDGIASENSKLKSRIEELEKLLQNSN</sequence>
<gene>
    <name evidence="7" type="ORF">KASA_0Q02277G</name>
</gene>
<keyword evidence="2" id="KW-0805">Transcription regulation</keyword>
<proteinExistence type="predicted"/>
<keyword evidence="4" id="KW-0539">Nucleus</keyword>
<evidence type="ECO:0000256" key="3">
    <source>
        <dbReference type="ARBA" id="ARBA00023163"/>
    </source>
</evidence>
<dbReference type="GO" id="GO:0090575">
    <property type="term" value="C:RNA polymerase II transcription regulator complex"/>
    <property type="evidence" value="ECO:0007669"/>
    <property type="project" value="TreeGrafter"/>
</dbReference>
<feature type="compositionally biased region" description="Low complexity" evidence="5">
    <location>
        <begin position="110"/>
        <end position="129"/>
    </location>
</feature>